<proteinExistence type="predicted"/>
<keyword evidence="2" id="KW-1185">Reference proteome</keyword>
<dbReference type="RefSeq" id="WP_129254899.1">
    <property type="nucleotide sequence ID" value="NZ_SAXA01000010.1"/>
</dbReference>
<dbReference type="AlphaFoldDB" id="A0A4Q1JK16"/>
<sequence>MKNRIIFFLVLTIFTITACSYDEECGACFTPPNYFAFSLEDKNTGENLFTNGRFNPDDIEILDVSDRRVEFNFIDENDINLIEIYTIGWQTEIVNYRINIASENIFNLYVDAERLSEDCCSFTRYNKFEIDNAEYSQNPETGIYSILLE</sequence>
<dbReference type="PROSITE" id="PS51257">
    <property type="entry name" value="PROKAR_LIPOPROTEIN"/>
    <property type="match status" value="1"/>
</dbReference>
<gene>
    <name evidence="1" type="ORF">EO244_11885</name>
</gene>
<dbReference type="Proteomes" id="UP000289703">
    <property type="component" value="Unassembled WGS sequence"/>
</dbReference>
<evidence type="ECO:0000313" key="1">
    <source>
        <dbReference type="EMBL" id="RXQ92243.1"/>
    </source>
</evidence>
<name>A0A4Q1JK16_9BACT</name>
<evidence type="ECO:0000313" key="2">
    <source>
        <dbReference type="Proteomes" id="UP000289703"/>
    </source>
</evidence>
<accession>A0A4Q1JK16</accession>
<organism evidence="1 2">
    <name type="scientific">Ancylomarina salipaludis</name>
    <dbReference type="NCBI Taxonomy" id="2501299"/>
    <lineage>
        <taxon>Bacteria</taxon>
        <taxon>Pseudomonadati</taxon>
        <taxon>Bacteroidota</taxon>
        <taxon>Bacteroidia</taxon>
        <taxon>Marinilabiliales</taxon>
        <taxon>Marinifilaceae</taxon>
        <taxon>Ancylomarina</taxon>
    </lineage>
</organism>
<reference evidence="1 2" key="1">
    <citation type="submission" date="2019-01" db="EMBL/GenBank/DDBJ databases">
        <title>Ancylomarina salipaludis sp. nov., isolated from a salt marsh.</title>
        <authorList>
            <person name="Yoon J.-H."/>
        </authorList>
    </citation>
    <scope>NUCLEOTIDE SEQUENCE [LARGE SCALE GENOMIC DNA]</scope>
    <source>
        <strain evidence="1 2">SHSM-M15</strain>
    </source>
</reference>
<protein>
    <submittedName>
        <fullName evidence="1">Uncharacterized protein</fullName>
    </submittedName>
</protein>
<comment type="caution">
    <text evidence="1">The sequence shown here is derived from an EMBL/GenBank/DDBJ whole genome shotgun (WGS) entry which is preliminary data.</text>
</comment>
<dbReference type="OrthoDB" id="1119476at2"/>
<dbReference type="EMBL" id="SAXA01000010">
    <property type="protein sequence ID" value="RXQ92243.1"/>
    <property type="molecule type" value="Genomic_DNA"/>
</dbReference>